<evidence type="ECO:0000313" key="1">
    <source>
        <dbReference type="EMBL" id="KAH7859278.1"/>
    </source>
</evidence>
<dbReference type="EMBL" id="CM037153">
    <property type="protein sequence ID" value="KAH7859278.1"/>
    <property type="molecule type" value="Genomic_DNA"/>
</dbReference>
<protein>
    <submittedName>
        <fullName evidence="1">Uncharacterized protein</fullName>
    </submittedName>
</protein>
<reference evidence="1 2" key="1">
    <citation type="journal article" date="2021" name="Hortic Res">
        <title>High-quality reference genome and annotation aids understanding of berry development for evergreen blueberry (Vaccinium darrowii).</title>
        <authorList>
            <person name="Yu J."/>
            <person name="Hulse-Kemp A.M."/>
            <person name="Babiker E."/>
            <person name="Staton M."/>
        </authorList>
    </citation>
    <scope>NUCLEOTIDE SEQUENCE [LARGE SCALE GENOMIC DNA]</scope>
    <source>
        <strain evidence="2">cv. NJ 8807/NJ 8810</strain>
        <tissue evidence="1">Young leaf</tissue>
    </source>
</reference>
<comment type="caution">
    <text evidence="1">The sequence shown here is derived from an EMBL/GenBank/DDBJ whole genome shotgun (WGS) entry which is preliminary data.</text>
</comment>
<gene>
    <name evidence="1" type="ORF">Vadar_033990</name>
</gene>
<proteinExistence type="predicted"/>
<organism evidence="1 2">
    <name type="scientific">Vaccinium darrowii</name>
    <dbReference type="NCBI Taxonomy" id="229202"/>
    <lineage>
        <taxon>Eukaryota</taxon>
        <taxon>Viridiplantae</taxon>
        <taxon>Streptophyta</taxon>
        <taxon>Embryophyta</taxon>
        <taxon>Tracheophyta</taxon>
        <taxon>Spermatophyta</taxon>
        <taxon>Magnoliopsida</taxon>
        <taxon>eudicotyledons</taxon>
        <taxon>Gunneridae</taxon>
        <taxon>Pentapetalae</taxon>
        <taxon>asterids</taxon>
        <taxon>Ericales</taxon>
        <taxon>Ericaceae</taxon>
        <taxon>Vaccinioideae</taxon>
        <taxon>Vaccinieae</taxon>
        <taxon>Vaccinium</taxon>
    </lineage>
</organism>
<name>A0ACB7Z0H9_9ERIC</name>
<keyword evidence="2" id="KW-1185">Reference proteome</keyword>
<sequence length="76" mass="8385">MSPSFDWWGNSKDAHHIGTPVVVKMENPNNWSMVELEGPLDDEDDFLLNSADGPMQGRRPEKPATRTPNCSLGSSS</sequence>
<accession>A0ACB7Z0H9</accession>
<dbReference type="Proteomes" id="UP000828048">
    <property type="component" value="Chromosome 3"/>
</dbReference>
<evidence type="ECO:0000313" key="2">
    <source>
        <dbReference type="Proteomes" id="UP000828048"/>
    </source>
</evidence>